<feature type="region of interest" description="Disordered" evidence="1">
    <location>
        <begin position="1"/>
        <end position="34"/>
    </location>
</feature>
<proteinExistence type="predicted"/>
<gene>
    <name evidence="3" type="ORF">N656DRAFT_716109</name>
</gene>
<accession>A0AAN6QII1</accession>
<dbReference type="InterPro" id="IPR021102">
    <property type="entry name" value="PNGase_A"/>
</dbReference>
<feature type="domain" description="Peptide N-acetyl-beta-D-glucosaminyl asparaginase amidase A N-terminal" evidence="2">
    <location>
        <begin position="72"/>
        <end position="390"/>
    </location>
</feature>
<evidence type="ECO:0000313" key="4">
    <source>
        <dbReference type="Proteomes" id="UP001302812"/>
    </source>
</evidence>
<dbReference type="Proteomes" id="UP001302812">
    <property type="component" value="Unassembled WGS sequence"/>
</dbReference>
<comment type="caution">
    <text evidence="3">The sequence shown here is derived from an EMBL/GenBank/DDBJ whole genome shotgun (WGS) entry which is preliminary data.</text>
</comment>
<evidence type="ECO:0000259" key="2">
    <source>
        <dbReference type="Pfam" id="PF12222"/>
    </source>
</evidence>
<evidence type="ECO:0000313" key="3">
    <source>
        <dbReference type="EMBL" id="KAK4109414.1"/>
    </source>
</evidence>
<keyword evidence="4" id="KW-1185">Reference proteome</keyword>
<dbReference type="EMBL" id="MU853356">
    <property type="protein sequence ID" value="KAK4109414.1"/>
    <property type="molecule type" value="Genomic_DNA"/>
</dbReference>
<reference evidence="3" key="2">
    <citation type="submission" date="2023-05" db="EMBL/GenBank/DDBJ databases">
        <authorList>
            <consortium name="Lawrence Berkeley National Laboratory"/>
            <person name="Steindorff A."/>
            <person name="Hensen N."/>
            <person name="Bonometti L."/>
            <person name="Westerberg I."/>
            <person name="Brannstrom I.O."/>
            <person name="Guillou S."/>
            <person name="Cros-Aarteil S."/>
            <person name="Calhoun S."/>
            <person name="Haridas S."/>
            <person name="Kuo A."/>
            <person name="Mondo S."/>
            <person name="Pangilinan J."/>
            <person name="Riley R."/>
            <person name="Labutti K."/>
            <person name="Andreopoulos B."/>
            <person name="Lipzen A."/>
            <person name="Chen C."/>
            <person name="Yanf M."/>
            <person name="Daum C."/>
            <person name="Ng V."/>
            <person name="Clum A."/>
            <person name="Ohm R."/>
            <person name="Martin F."/>
            <person name="Silar P."/>
            <person name="Natvig D."/>
            <person name="Lalanne C."/>
            <person name="Gautier V."/>
            <person name="Ament-Velasquez S.L."/>
            <person name="Kruys A."/>
            <person name="Hutchinson M.I."/>
            <person name="Powell A.J."/>
            <person name="Barry K."/>
            <person name="Miller A.N."/>
            <person name="Grigoriev I.V."/>
            <person name="Debuchy R."/>
            <person name="Gladieux P."/>
            <person name="Thoren M.H."/>
            <person name="Johannesson H."/>
        </authorList>
    </citation>
    <scope>NUCLEOTIDE SEQUENCE</scope>
    <source>
        <strain evidence="3">CBS 508.74</strain>
    </source>
</reference>
<dbReference type="Pfam" id="PF25156">
    <property type="entry name" value="PNGase_A_C"/>
    <property type="match status" value="1"/>
</dbReference>
<dbReference type="AlphaFoldDB" id="A0AAN6QII1"/>
<reference evidence="3" key="1">
    <citation type="journal article" date="2023" name="Mol. Phylogenet. Evol.">
        <title>Genome-scale phylogeny and comparative genomics of the fungal order Sordariales.</title>
        <authorList>
            <person name="Hensen N."/>
            <person name="Bonometti L."/>
            <person name="Westerberg I."/>
            <person name="Brannstrom I.O."/>
            <person name="Guillou S."/>
            <person name="Cros-Aarteil S."/>
            <person name="Calhoun S."/>
            <person name="Haridas S."/>
            <person name="Kuo A."/>
            <person name="Mondo S."/>
            <person name="Pangilinan J."/>
            <person name="Riley R."/>
            <person name="LaButti K."/>
            <person name="Andreopoulos B."/>
            <person name="Lipzen A."/>
            <person name="Chen C."/>
            <person name="Yan M."/>
            <person name="Daum C."/>
            <person name="Ng V."/>
            <person name="Clum A."/>
            <person name="Steindorff A."/>
            <person name="Ohm R.A."/>
            <person name="Martin F."/>
            <person name="Silar P."/>
            <person name="Natvig D.O."/>
            <person name="Lalanne C."/>
            <person name="Gautier V."/>
            <person name="Ament-Velasquez S.L."/>
            <person name="Kruys A."/>
            <person name="Hutchinson M.I."/>
            <person name="Powell A.J."/>
            <person name="Barry K."/>
            <person name="Miller A.N."/>
            <person name="Grigoriev I.V."/>
            <person name="Debuchy R."/>
            <person name="Gladieux P."/>
            <person name="Hiltunen Thoren M."/>
            <person name="Johannesson H."/>
        </authorList>
    </citation>
    <scope>NUCLEOTIDE SEQUENCE</scope>
    <source>
        <strain evidence="3">CBS 508.74</strain>
    </source>
</reference>
<feature type="compositionally biased region" description="Low complexity" evidence="1">
    <location>
        <begin position="20"/>
        <end position="34"/>
    </location>
</feature>
<evidence type="ECO:0000256" key="1">
    <source>
        <dbReference type="SAM" id="MobiDB-lite"/>
    </source>
</evidence>
<dbReference type="PANTHER" id="PTHR31104">
    <property type="entry name" value="PEPTIDE-N4-(N-ACETYL-BETA-GLUCOSAMINYL)ASPARAGINE AMIDASE A PROTEIN"/>
    <property type="match status" value="1"/>
</dbReference>
<name>A0AAN6QII1_9PEZI</name>
<dbReference type="GeneID" id="89936228"/>
<protein>
    <recommendedName>
        <fullName evidence="2">Peptide N-acetyl-beta-D-glucosaminyl asparaginase amidase A N-terminal domain-containing protein</fullName>
    </recommendedName>
</protein>
<organism evidence="3 4">
    <name type="scientific">Canariomyces notabilis</name>
    <dbReference type="NCBI Taxonomy" id="2074819"/>
    <lineage>
        <taxon>Eukaryota</taxon>
        <taxon>Fungi</taxon>
        <taxon>Dikarya</taxon>
        <taxon>Ascomycota</taxon>
        <taxon>Pezizomycotina</taxon>
        <taxon>Sordariomycetes</taxon>
        <taxon>Sordariomycetidae</taxon>
        <taxon>Sordariales</taxon>
        <taxon>Chaetomiaceae</taxon>
        <taxon>Canariomyces</taxon>
    </lineage>
</organism>
<sequence>MIPVDQGTAKLEVQAADSQSPTLEPRETTTTSTAAPTRTVLKTFEIAPPVLMPVGPADSDGSTRDGKDYSPELCTVLLMRHDFAWSYGAPYIGNYTPPSCEFNRVVLNFSAVSHGRQYDRLAIMYFGDTEVWRTSTAQPTAPPGISWIYLKDMTEYMYFWKSPQKIIFDLGNLINEKYTGIFNTTMTAIFYKTDLKTDQDAPSDLIIPISARQGANNGVSQFTLPAQNATNTIDIPRNVRRAVFSISANGQASEEFWWSNVLQSDVLTFKATAGPLPGYSPFREVQLLIDGQLAGVQWPFPVIFTGGVVPSLHRPIVGINAFDLKEQEIDITPFLPLLCDGAQHTFTIRIAGLDDDPANSSSVALTESVGDSWYVTGKIFLWLDEDNSSITTGEPPAIALSPPTIAITRAFTSNGTANETLTYTTSVHRSLEIISNRVKTQHSSAPASWSQSLSYKNYGHLTAFGYTQLNDLVISGDDRASSPTHKGLPYRATYRYPLFANQTYSISSQGNLSISARVVQGKEVSVSGPSVFPSGLEAFGSRKGAKGRVARMDTSKAGTAEFRQTGDGMQSTGWGEAGQVLWFGVAEPGKQEELYFRNASAVNGSVVYDHRRMGGVVVGEGQGEKGHMVVDGDAGARTLFAQVGPGLGSGRRGETD</sequence>
<dbReference type="RefSeq" id="XP_064666984.1">
    <property type="nucleotide sequence ID" value="XM_064812103.1"/>
</dbReference>
<dbReference type="InterPro" id="IPR056948">
    <property type="entry name" value="PNGaseA_N"/>
</dbReference>
<dbReference type="Pfam" id="PF12222">
    <property type="entry name" value="PNGaseA"/>
    <property type="match status" value="1"/>
</dbReference>